<name>F8FQQ7_PAEMK</name>
<reference evidence="2" key="1">
    <citation type="submission" date="2011-06" db="EMBL/GenBank/DDBJ databases">
        <title>Complete genome sequence of Paenibacillus mucilaginosus KNP414.</title>
        <authorList>
            <person name="Wang J."/>
            <person name="Hu S."/>
            <person name="Hu X."/>
            <person name="Zhang B."/>
            <person name="Dong D."/>
            <person name="Zhang S."/>
            <person name="Zhao K."/>
            <person name="Wu D."/>
        </authorList>
    </citation>
    <scope>NUCLEOTIDE SEQUENCE [LARGE SCALE GENOMIC DNA]</scope>
    <source>
        <strain evidence="2">KNP414</strain>
    </source>
</reference>
<organism evidence="1 2">
    <name type="scientific">Paenibacillus mucilaginosus (strain KNP414)</name>
    <dbReference type="NCBI Taxonomy" id="1036673"/>
    <lineage>
        <taxon>Bacteria</taxon>
        <taxon>Bacillati</taxon>
        <taxon>Bacillota</taxon>
        <taxon>Bacilli</taxon>
        <taxon>Bacillales</taxon>
        <taxon>Paenibacillaceae</taxon>
        <taxon>Paenibacillus</taxon>
    </lineage>
</organism>
<accession>F8FQQ7</accession>
<reference evidence="1 2" key="2">
    <citation type="journal article" date="2013" name="Genome Announc.">
        <title>Genome Sequence of Growth-Improving Paenibacillus mucilaginosus Strain KNP414.</title>
        <authorList>
            <person name="Lu J.J."/>
            <person name="Wang J.F."/>
            <person name="Hu X.F."/>
        </authorList>
    </citation>
    <scope>NUCLEOTIDE SEQUENCE [LARGE SCALE GENOMIC DNA]</scope>
    <source>
        <strain evidence="1 2">KNP414</strain>
    </source>
</reference>
<dbReference type="EMBL" id="CP002869">
    <property type="protein sequence ID" value="AEI40412.1"/>
    <property type="molecule type" value="Genomic_DNA"/>
</dbReference>
<dbReference type="HOGENOM" id="CLU_3273774_0_0_9"/>
<dbReference type="AlphaFoldDB" id="F8FQQ7"/>
<sequence>MDTAQFLERMKKHFLPPGGKCLFWLEIKLFLSDILFYISYI</sequence>
<dbReference type="Proteomes" id="UP000006620">
    <property type="component" value="Chromosome"/>
</dbReference>
<evidence type="ECO:0000313" key="1">
    <source>
        <dbReference type="EMBL" id="AEI40412.1"/>
    </source>
</evidence>
<evidence type="ECO:0000313" key="2">
    <source>
        <dbReference type="Proteomes" id="UP000006620"/>
    </source>
</evidence>
<proteinExistence type="predicted"/>
<gene>
    <name evidence="1" type="ordered locus">KNP414_01850</name>
</gene>
<dbReference type="KEGG" id="pms:KNP414_01850"/>
<protein>
    <submittedName>
        <fullName evidence="1">Uncharacterized protein</fullName>
    </submittedName>
</protein>